<organism evidence="2 3">
    <name type="scientific">Pinctada imbricata</name>
    <name type="common">Atlantic pearl-oyster</name>
    <name type="synonym">Pinctada martensii</name>
    <dbReference type="NCBI Taxonomy" id="66713"/>
    <lineage>
        <taxon>Eukaryota</taxon>
        <taxon>Metazoa</taxon>
        <taxon>Spiralia</taxon>
        <taxon>Lophotrochozoa</taxon>
        <taxon>Mollusca</taxon>
        <taxon>Bivalvia</taxon>
        <taxon>Autobranchia</taxon>
        <taxon>Pteriomorphia</taxon>
        <taxon>Pterioida</taxon>
        <taxon>Pterioidea</taxon>
        <taxon>Pteriidae</taxon>
        <taxon>Pinctada</taxon>
    </lineage>
</organism>
<feature type="transmembrane region" description="Helical" evidence="1">
    <location>
        <begin position="172"/>
        <end position="191"/>
    </location>
</feature>
<feature type="transmembrane region" description="Helical" evidence="1">
    <location>
        <begin position="104"/>
        <end position="124"/>
    </location>
</feature>
<dbReference type="Proteomes" id="UP001186944">
    <property type="component" value="Unassembled WGS sequence"/>
</dbReference>
<keyword evidence="3" id="KW-1185">Reference proteome</keyword>
<feature type="transmembrane region" description="Helical" evidence="1">
    <location>
        <begin position="271"/>
        <end position="287"/>
    </location>
</feature>
<comment type="caution">
    <text evidence="2">The sequence shown here is derived from an EMBL/GenBank/DDBJ whole genome shotgun (WGS) entry which is preliminary data.</text>
</comment>
<sequence>MTAQRTGTHAQRPPNDSITYNWTLDSRQQFRAFTKFSDDHIAHQRPPATTQRQASDQTTTSTFCDVLTDLLVIPYLSFLLWAVVVWYIPVNLIPWPFIWLYDKVLWVTGPLLLLAEVVLALNFVMHCSQRMVDSIHDEESQGMKILMICLTSGCYALSTSFMYQIITEGTKTHYLLLFLVFILCVAIHNMMWLSQDGILLDAAFTSLCSIAVLYAMKEETTLINSPLKTPATWFQYDPGHSMLMLGVYIFNSTVDNATLALAFLMKFLRPFFLVTLGVRLYSILYILEKVTKNFWPEDMSEEFTEYDDRITPWKSPLTIKLAVIFMFTQMTCSLFYESQGVTILNVFPLNLLKSIYPRHIVFGRILQIVCVNCFYIWRLYCAEDWAWNDWFSS</sequence>
<evidence type="ECO:0000313" key="2">
    <source>
        <dbReference type="EMBL" id="KAK3083683.1"/>
    </source>
</evidence>
<keyword evidence="1" id="KW-0472">Membrane</keyword>
<feature type="transmembrane region" description="Helical" evidence="1">
    <location>
        <begin position="242"/>
        <end position="264"/>
    </location>
</feature>
<protein>
    <submittedName>
        <fullName evidence="2">Uncharacterized protein</fullName>
    </submittedName>
</protein>
<feature type="transmembrane region" description="Helical" evidence="1">
    <location>
        <begin position="361"/>
        <end position="380"/>
    </location>
</feature>
<proteinExistence type="predicted"/>
<accession>A0AA88XE30</accession>
<feature type="transmembrane region" description="Helical" evidence="1">
    <location>
        <begin position="78"/>
        <end position="98"/>
    </location>
</feature>
<reference evidence="2" key="1">
    <citation type="submission" date="2019-08" db="EMBL/GenBank/DDBJ databases">
        <title>The improved chromosome-level genome for the pearl oyster Pinctada fucata martensii using PacBio sequencing and Hi-C.</title>
        <authorList>
            <person name="Zheng Z."/>
        </authorList>
    </citation>
    <scope>NUCLEOTIDE SEQUENCE</scope>
    <source>
        <strain evidence="2">ZZ-2019</strain>
        <tissue evidence="2">Adductor muscle</tissue>
    </source>
</reference>
<keyword evidence="1" id="KW-0812">Transmembrane</keyword>
<name>A0AA88XE30_PINIB</name>
<dbReference type="AlphaFoldDB" id="A0AA88XE30"/>
<evidence type="ECO:0000313" key="3">
    <source>
        <dbReference type="Proteomes" id="UP001186944"/>
    </source>
</evidence>
<feature type="transmembrane region" description="Helical" evidence="1">
    <location>
        <begin position="317"/>
        <end position="336"/>
    </location>
</feature>
<keyword evidence="1" id="KW-1133">Transmembrane helix</keyword>
<feature type="transmembrane region" description="Helical" evidence="1">
    <location>
        <begin position="145"/>
        <end position="166"/>
    </location>
</feature>
<feature type="transmembrane region" description="Helical" evidence="1">
    <location>
        <begin position="198"/>
        <end position="216"/>
    </location>
</feature>
<gene>
    <name evidence="2" type="ORF">FSP39_001451</name>
</gene>
<dbReference type="EMBL" id="VSWD01000013">
    <property type="protein sequence ID" value="KAK3083683.1"/>
    <property type="molecule type" value="Genomic_DNA"/>
</dbReference>
<evidence type="ECO:0000256" key="1">
    <source>
        <dbReference type="SAM" id="Phobius"/>
    </source>
</evidence>